<reference evidence="3" key="1">
    <citation type="submission" date="2018-11" db="EMBL/GenBank/DDBJ databases">
        <authorList>
            <person name="Alioto T."/>
            <person name="Alioto T."/>
        </authorList>
    </citation>
    <scope>NUCLEOTIDE SEQUENCE</scope>
</reference>
<feature type="compositionally biased region" description="Polar residues" evidence="2">
    <location>
        <begin position="268"/>
        <end position="285"/>
    </location>
</feature>
<dbReference type="OrthoDB" id="10404143at2759"/>
<evidence type="ECO:0000313" key="3">
    <source>
        <dbReference type="EMBL" id="VDI04627.1"/>
    </source>
</evidence>
<accession>A0A8B6CGD6</accession>
<dbReference type="AlphaFoldDB" id="A0A8B6CGD6"/>
<sequence>MPEDFRLIADIQELIENTIHQRSLSTRGDECHRTTIATDDGSLFEKLSDWSTLPSVDKNNHKNFLEENYSPEDLQLAYDEYFARHGRIPAVRDFRVFILQWQGRPRKNCLVEMQQKNIDLESDNKFQISIRSCCACSTEQQNQLQNLITDRVNLQRRFEQAIDTAEQLNTINVQHVTNNGLLQNECTRLIGENTQVNTRCNRLHQDNRRKDMQIVGLDKEIVQLSVQVAEKETNLKQKDTTIEHLTSQNEQKDTTIEQKDTTIENLTSQNKQQDTTIENLTSQNKQQDKTIEQKETTIEHLTSQNTELTVKNNEKDGKIKDMKCMNKKLYSDLKEKQGMCEEKERQLKKQCLVIDELHVEVSATSERLSNLEKGLESKKDEIERLKSENLSQNKHISEQDRMIRDLNDKVQSQDKVNTDLFQQLLELKNMLLTVNQRQEAAESSKKNSSS</sequence>
<name>A0A8B6CGD6_MYTGA</name>
<feature type="coiled-coil region" evidence="1">
    <location>
        <begin position="137"/>
        <end position="164"/>
    </location>
</feature>
<dbReference type="EMBL" id="UYJE01001730">
    <property type="protein sequence ID" value="VDI04627.1"/>
    <property type="molecule type" value="Genomic_DNA"/>
</dbReference>
<dbReference type="Proteomes" id="UP000596742">
    <property type="component" value="Unassembled WGS sequence"/>
</dbReference>
<feature type="region of interest" description="Disordered" evidence="2">
    <location>
        <begin position="268"/>
        <end position="290"/>
    </location>
</feature>
<gene>
    <name evidence="3" type="ORF">MGAL_10B013013</name>
</gene>
<evidence type="ECO:0000313" key="4">
    <source>
        <dbReference type="Proteomes" id="UP000596742"/>
    </source>
</evidence>
<evidence type="ECO:0000256" key="2">
    <source>
        <dbReference type="SAM" id="MobiDB-lite"/>
    </source>
</evidence>
<organism evidence="3 4">
    <name type="scientific">Mytilus galloprovincialis</name>
    <name type="common">Mediterranean mussel</name>
    <dbReference type="NCBI Taxonomy" id="29158"/>
    <lineage>
        <taxon>Eukaryota</taxon>
        <taxon>Metazoa</taxon>
        <taxon>Spiralia</taxon>
        <taxon>Lophotrochozoa</taxon>
        <taxon>Mollusca</taxon>
        <taxon>Bivalvia</taxon>
        <taxon>Autobranchia</taxon>
        <taxon>Pteriomorphia</taxon>
        <taxon>Mytilida</taxon>
        <taxon>Mytiloidea</taxon>
        <taxon>Mytilidae</taxon>
        <taxon>Mytilinae</taxon>
        <taxon>Mytilus</taxon>
    </lineage>
</organism>
<proteinExistence type="predicted"/>
<protein>
    <submittedName>
        <fullName evidence="3">Uncharacterized protein</fullName>
    </submittedName>
</protein>
<keyword evidence="1" id="KW-0175">Coiled coil</keyword>
<comment type="caution">
    <text evidence="3">The sequence shown here is derived from an EMBL/GenBank/DDBJ whole genome shotgun (WGS) entry which is preliminary data.</text>
</comment>
<keyword evidence="4" id="KW-1185">Reference proteome</keyword>
<evidence type="ECO:0000256" key="1">
    <source>
        <dbReference type="SAM" id="Coils"/>
    </source>
</evidence>